<reference evidence="1 2" key="1">
    <citation type="journal article" date="2015" name="Nature">
        <title>rRNA introns, odd ribosomes, and small enigmatic genomes across a large radiation of phyla.</title>
        <authorList>
            <person name="Brown C.T."/>
            <person name="Hug L.A."/>
            <person name="Thomas B.C."/>
            <person name="Sharon I."/>
            <person name="Castelle C.J."/>
            <person name="Singh A."/>
            <person name="Wilkins M.J."/>
            <person name="Williams K.H."/>
            <person name="Banfield J.F."/>
        </authorList>
    </citation>
    <scope>NUCLEOTIDE SEQUENCE [LARGE SCALE GENOMIC DNA]</scope>
</reference>
<name>A0A0G1YC62_9BACT</name>
<evidence type="ECO:0000313" key="1">
    <source>
        <dbReference type="EMBL" id="KKW12557.1"/>
    </source>
</evidence>
<dbReference type="Proteomes" id="UP000034588">
    <property type="component" value="Unassembled WGS sequence"/>
</dbReference>
<dbReference type="AlphaFoldDB" id="A0A0G1YC62"/>
<proteinExistence type="predicted"/>
<evidence type="ECO:0000313" key="2">
    <source>
        <dbReference type="Proteomes" id="UP000034588"/>
    </source>
</evidence>
<sequence length="99" mass="10098">MTLSIFDLNVGKKMSGFKLAAGDITTVNDNITIATGLSGITGATFGIVGSNTVTGRIVSRSGGNIVISLTSYAVSTTTSIISYPAVTVLYTISANIIGY</sequence>
<dbReference type="EMBL" id="LCQD01000011">
    <property type="protein sequence ID" value="KKW12557.1"/>
    <property type="molecule type" value="Genomic_DNA"/>
</dbReference>
<accession>A0A0G1YC62</accession>
<gene>
    <name evidence="1" type="ORF">UY48_C0011G0004</name>
</gene>
<organism evidence="1 2">
    <name type="scientific">Candidatus Gottesmanbacteria bacterium GW2011_GWB1_49_7</name>
    <dbReference type="NCBI Taxonomy" id="1618448"/>
    <lineage>
        <taxon>Bacteria</taxon>
        <taxon>Candidatus Gottesmaniibacteriota</taxon>
    </lineage>
</organism>
<comment type="caution">
    <text evidence="1">The sequence shown here is derived from an EMBL/GenBank/DDBJ whole genome shotgun (WGS) entry which is preliminary data.</text>
</comment>
<protein>
    <submittedName>
        <fullName evidence="1">Uncharacterized protein</fullName>
    </submittedName>
</protein>